<feature type="signal peptide" evidence="1">
    <location>
        <begin position="1"/>
        <end position="23"/>
    </location>
</feature>
<dbReference type="InterPro" id="IPR011493">
    <property type="entry name" value="GLUG"/>
</dbReference>
<feature type="chain" id="PRO_5017696422" description="GLUG domain-containing protein" evidence="1">
    <location>
        <begin position="24"/>
        <end position="1380"/>
    </location>
</feature>
<reference evidence="3 4" key="1">
    <citation type="submission" date="2018-07" db="EMBL/GenBank/DDBJ databases">
        <title>Parabacteroides acidifaciens nov. sp., isolated from human feces.</title>
        <authorList>
            <person name="Wang Y.J."/>
        </authorList>
    </citation>
    <scope>NUCLEOTIDE SEQUENCE [LARGE SCALE GENOMIC DNA]</scope>
    <source>
        <strain evidence="3 4">426-9</strain>
    </source>
</reference>
<keyword evidence="1" id="KW-0732">Signal</keyword>
<dbReference type="EMBL" id="QREV01000103">
    <property type="protein sequence ID" value="RDU47331.1"/>
    <property type="molecule type" value="Genomic_DNA"/>
</dbReference>
<comment type="caution">
    <text evidence="3">The sequence shown here is derived from an EMBL/GenBank/DDBJ whole genome shotgun (WGS) entry which is preliminary data.</text>
</comment>
<name>A0A3D8H8Z5_9BACT</name>
<dbReference type="Pfam" id="PF07581">
    <property type="entry name" value="Glug"/>
    <property type="match status" value="2"/>
</dbReference>
<feature type="domain" description="GLUG" evidence="2">
    <location>
        <begin position="272"/>
        <end position="295"/>
    </location>
</feature>
<evidence type="ECO:0000259" key="2">
    <source>
        <dbReference type="Pfam" id="PF07581"/>
    </source>
</evidence>
<evidence type="ECO:0000313" key="4">
    <source>
        <dbReference type="Proteomes" id="UP000256321"/>
    </source>
</evidence>
<gene>
    <name evidence="3" type="ORF">DWU89_20180</name>
</gene>
<accession>A0A3D8H8Z5</accession>
<sequence length="1380" mass="147536">MKTTPLPLILLLSLLLLAPTAKAEGNETTEVTKTNWQDANVLASVSVGTDGTPTDVQVTLPNTNDATRTDTLYTVKTALGLAWIANITNNSSIYQESGTDAQQLYPHQKGFKNCTVELYTSLNNDTIDLSGYYWTPIGNSSSTPFNGTFDGNHKVVKGLKIDKIEDTSTYYIYTGLFGYLSDNVHDLGIQVAEEGIKVIGMNVYAGTLAGYNEGAIQNCFAIGANDAVIDAESTYSNYCGGLIGQNSGGSITNCYATLDVKGAITNSDYIANIGGLVGYIDGESNISHVYATGKIKTTGQDYSLMGGVAGYIGSGSLLSHALAANPEGITATNSKANDFLGRVCGKAETNHCDTATCYASTKIRVNSKVTGVSKNRNYKHIDGINADTDTDLDELFPTGDDAVWEYSTSNGNSTDNLPILKGFTSNLQGTTAKTTVFDSPLDLSTLTANSGTIPTNEPPTYTADSLIFSNTEGWIHKQGTSGSRDAFSGRVKGKGTAVQLAIKTDTAAVLSFKDETELTGPSVNYASAIQICKSQTEGKKTDITLRSEGMVTVKGSGDTQYVFSYSSSECHVDPKNRFLFYGGIDSYGGYLYDMISWEWESTLTADVTVNWDGGSVTIPCNSDNSYKAVATNPDGDNITVRVGKDFQKGQLGGMSLYDYVSTFTFNDQGPRAYAVYKNMQSAADKGTVNNPYVIDLATMSTSATAADSGYTYSEADNRKIVKLGCADGMTEAYYSIENKAAAHILLTSAADLTTPLCLKARSGSFVDSLQVPASANWTLLKGDTLKASYVEVSGGLKLDGPVMVENEVTAGIDNYALKVLSGGSVTANDVLKVYGAGNQAIGIEDQGSFMIGAKGKVYAYGTIFNISNKLSISKGGILRCAGHIFSYDKSDVPVIEWRFTNKPKTELVAEHGNEEIRFTREMFGQYLDKANYFTANVTKDAEYTLYQVTGNGDVKLIGTTLGGDIVDAFSATADQITHYDKVGKPISQIVDEKSITITKDGEYTDSKGTTHEFNGILDGATASLLKTETAVVMAINNVNVDSLVVKKGYTLLYLNGENKLDSIAVAENGSLKLNKTSSTDGFTCSKGVVNRGIFQDYTGLIRSVTIPLADKDVVFSLETPADVEVARGGRTELQPSGNIPDGATVSYVWYEWKDNGWVKLNNGQDCSDPSYSLGAGKYQCNVTVTLKDVTLKSTGTTVTTTLTSIFTVTEKSAPPTPPVVIPTYYTVTLPAVEGATFSRATGETTVEEGTNFTFSITLDADYDQSVPVVTTDRGETIEPRAGDGRYVVRDIREDVVITVTGIRRNDDPTANAAVTPDAVRLWTASGQLHISTPVAADLRIYAFDGSLLRSLRLPAGETVMEAPGGPCIVVVGDRRFKVAR</sequence>
<protein>
    <recommendedName>
        <fullName evidence="2">GLUG domain-containing protein</fullName>
    </recommendedName>
</protein>
<evidence type="ECO:0000256" key="1">
    <source>
        <dbReference type="SAM" id="SignalP"/>
    </source>
</evidence>
<organism evidence="3 4">
    <name type="scientific">Parabacteroides acidifaciens</name>
    <dbReference type="NCBI Taxonomy" id="2290935"/>
    <lineage>
        <taxon>Bacteria</taxon>
        <taxon>Pseudomonadati</taxon>
        <taxon>Bacteroidota</taxon>
        <taxon>Bacteroidia</taxon>
        <taxon>Bacteroidales</taxon>
        <taxon>Tannerellaceae</taxon>
        <taxon>Parabacteroides</taxon>
    </lineage>
</organism>
<proteinExistence type="predicted"/>
<dbReference type="Gene3D" id="2.160.20.110">
    <property type="match status" value="1"/>
</dbReference>
<dbReference type="Proteomes" id="UP000256321">
    <property type="component" value="Unassembled WGS sequence"/>
</dbReference>
<feature type="domain" description="GLUG" evidence="2">
    <location>
        <begin position="238"/>
        <end position="260"/>
    </location>
</feature>
<evidence type="ECO:0000313" key="3">
    <source>
        <dbReference type="EMBL" id="RDU47331.1"/>
    </source>
</evidence>